<keyword evidence="3" id="KW-0378">Hydrolase</keyword>
<organism evidence="3 4">
    <name type="scientific">Aquitalea magnusonii</name>
    <dbReference type="NCBI Taxonomy" id="332411"/>
    <lineage>
        <taxon>Bacteria</taxon>
        <taxon>Pseudomonadati</taxon>
        <taxon>Pseudomonadota</taxon>
        <taxon>Betaproteobacteria</taxon>
        <taxon>Neisseriales</taxon>
        <taxon>Chromobacteriaceae</taxon>
        <taxon>Aquitalea</taxon>
    </lineage>
</organism>
<dbReference type="GO" id="GO:0006508">
    <property type="term" value="P:proteolysis"/>
    <property type="evidence" value="ECO:0007669"/>
    <property type="project" value="UniProtKB-KW"/>
</dbReference>
<dbReference type="AlphaFoldDB" id="A0A318J579"/>
<comment type="similarity">
    <text evidence="1">Belongs to the peptidase S14 family.</text>
</comment>
<dbReference type="RefSeq" id="WP_082693449.1">
    <property type="nucleotide sequence ID" value="NZ_LNQU01000055.1"/>
</dbReference>
<evidence type="ECO:0000313" key="3">
    <source>
        <dbReference type="EMBL" id="PXX42821.1"/>
    </source>
</evidence>
<dbReference type="InterPro" id="IPR029045">
    <property type="entry name" value="ClpP/crotonase-like_dom_sf"/>
</dbReference>
<accession>A0A318J579</accession>
<name>A0A318J579_9NEIS</name>
<reference evidence="3 4" key="1">
    <citation type="submission" date="2018-05" db="EMBL/GenBank/DDBJ databases">
        <title>Genomic Encyclopedia of Type Strains, Phase IV (KMG-IV): sequencing the most valuable type-strain genomes for metagenomic binning, comparative biology and taxonomic classification.</title>
        <authorList>
            <person name="Goeker M."/>
        </authorList>
    </citation>
    <scope>NUCLEOTIDE SEQUENCE [LARGE SCALE GENOMIC DNA]</scope>
    <source>
        <strain evidence="3 4">DSM 25134</strain>
    </source>
</reference>
<dbReference type="SUPFAM" id="SSF52096">
    <property type="entry name" value="ClpP/crotonase"/>
    <property type="match status" value="1"/>
</dbReference>
<dbReference type="GO" id="GO:0004252">
    <property type="term" value="F:serine-type endopeptidase activity"/>
    <property type="evidence" value="ECO:0007669"/>
    <property type="project" value="InterPro"/>
</dbReference>
<keyword evidence="4" id="KW-1185">Reference proteome</keyword>
<dbReference type="CDD" id="cd07016">
    <property type="entry name" value="S14_ClpP_1"/>
    <property type="match status" value="1"/>
</dbReference>
<comment type="caution">
    <text evidence="3">The sequence shown here is derived from an EMBL/GenBank/DDBJ whole genome shotgun (WGS) entry which is preliminary data.</text>
</comment>
<protein>
    <submittedName>
        <fullName evidence="3">ATP-dependent protease ClpP protease subunit</fullName>
    </submittedName>
</protein>
<dbReference type="InterPro" id="IPR001907">
    <property type="entry name" value="ClpP"/>
</dbReference>
<evidence type="ECO:0000256" key="2">
    <source>
        <dbReference type="SAM" id="MobiDB-lite"/>
    </source>
</evidence>
<gene>
    <name evidence="3" type="ORF">DFR38_11728</name>
</gene>
<dbReference type="Pfam" id="PF00574">
    <property type="entry name" value="CLP_protease"/>
    <property type="match status" value="1"/>
</dbReference>
<evidence type="ECO:0000313" key="4">
    <source>
        <dbReference type="Proteomes" id="UP000248395"/>
    </source>
</evidence>
<dbReference type="GO" id="GO:0004176">
    <property type="term" value="F:ATP-dependent peptidase activity"/>
    <property type="evidence" value="ECO:0007669"/>
    <property type="project" value="InterPro"/>
</dbReference>
<dbReference type="EMBL" id="QJKC01000017">
    <property type="protein sequence ID" value="PXX42821.1"/>
    <property type="molecule type" value="Genomic_DNA"/>
</dbReference>
<dbReference type="Proteomes" id="UP000248395">
    <property type="component" value="Unassembled WGS sequence"/>
</dbReference>
<keyword evidence="3" id="KW-0645">Protease</keyword>
<dbReference type="PRINTS" id="PR00127">
    <property type="entry name" value="CLPPROTEASEP"/>
</dbReference>
<dbReference type="OrthoDB" id="9806592at2"/>
<feature type="region of interest" description="Disordered" evidence="2">
    <location>
        <begin position="1"/>
        <end position="21"/>
    </location>
</feature>
<feature type="region of interest" description="Disordered" evidence="2">
    <location>
        <begin position="201"/>
        <end position="237"/>
    </location>
</feature>
<sequence length="237" mass="26478">MTHSRYHAPLQDRSTDDDEDDDVKLPAFRRYESQGVIRQISYYLSGEIVDPIQYTDLLYTLRTASATDLIFLHLNTPGGNFDTGLQIINNIAASEAHVITILEARAFSMGALIFLAGDELIVHDTCQLMFHNYSSASVGKGNEQAAQVMASRKWFDKVMRNVCRPFLSDQELERISKGEDIWLDTDDIRRRLLHLQKGEPAVKPKTASAKVKPVALSADDSAATSKPVRASRKNKPA</sequence>
<dbReference type="InterPro" id="IPR023562">
    <property type="entry name" value="ClpP/TepA"/>
</dbReference>
<evidence type="ECO:0000256" key="1">
    <source>
        <dbReference type="ARBA" id="ARBA00007039"/>
    </source>
</evidence>
<dbReference type="Gene3D" id="3.90.226.10">
    <property type="entry name" value="2-enoyl-CoA Hydratase, Chain A, domain 1"/>
    <property type="match status" value="1"/>
</dbReference>
<proteinExistence type="inferred from homology"/>